<dbReference type="EMBL" id="JAJQKU010000001">
    <property type="protein sequence ID" value="MCD9096164.1"/>
    <property type="molecule type" value="Genomic_DNA"/>
</dbReference>
<name>A0ABS8UAU4_9GAMM</name>
<evidence type="ECO:0008006" key="4">
    <source>
        <dbReference type="Google" id="ProtNLM"/>
    </source>
</evidence>
<dbReference type="Pfam" id="PF06892">
    <property type="entry name" value="Phage_CP76"/>
    <property type="match status" value="1"/>
</dbReference>
<dbReference type="Proteomes" id="UP001430360">
    <property type="component" value="Unassembled WGS sequence"/>
</dbReference>
<reference evidence="2" key="1">
    <citation type="submission" date="2021-12" db="EMBL/GenBank/DDBJ databases">
        <authorList>
            <person name="Ulrich A."/>
        </authorList>
    </citation>
    <scope>NUCLEOTIDE SEQUENCE</scope>
    <source>
        <strain evidence="2">A1P009</strain>
    </source>
</reference>
<protein>
    <recommendedName>
        <fullName evidence="4">Phage regulatory protein CII</fullName>
    </recommendedName>
</protein>
<gene>
    <name evidence="2" type="ORF">LTT95_04345</name>
</gene>
<accession>A0ABS8UAU4</accession>
<evidence type="ECO:0000313" key="2">
    <source>
        <dbReference type="EMBL" id="MCD9096164.1"/>
    </source>
</evidence>
<proteinExistence type="predicted"/>
<organism evidence="2 3">
    <name type="scientific">Luteimonas fraxinea</name>
    <dbReference type="NCBI Taxonomy" id="2901869"/>
    <lineage>
        <taxon>Bacteria</taxon>
        <taxon>Pseudomonadati</taxon>
        <taxon>Pseudomonadota</taxon>
        <taxon>Gammaproteobacteria</taxon>
        <taxon>Lysobacterales</taxon>
        <taxon>Lysobacteraceae</taxon>
        <taxon>Luteimonas</taxon>
    </lineage>
</organism>
<evidence type="ECO:0000256" key="1">
    <source>
        <dbReference type="SAM" id="MobiDB-lite"/>
    </source>
</evidence>
<dbReference type="InterPro" id="IPR009679">
    <property type="entry name" value="Phage_186_CII-like"/>
</dbReference>
<reference evidence="2" key="2">
    <citation type="journal article" date="2022" name="Syst. Appl. Microbiol.">
        <title>Physiological and genomic characterisation of Luteimonas fraxinea sp. nov., a bacterial species associated with trees tolerant to ash dieback.</title>
        <authorList>
            <person name="Ulrich K."/>
            <person name="Becker R."/>
            <person name="Behrendt U."/>
            <person name="Kube M."/>
            <person name="Schneck V."/>
            <person name="Ulrich A."/>
        </authorList>
    </citation>
    <scope>NUCLEOTIDE SEQUENCE</scope>
    <source>
        <strain evidence="2">A1P009</strain>
    </source>
</reference>
<feature type="region of interest" description="Disordered" evidence="1">
    <location>
        <begin position="1"/>
        <end position="25"/>
    </location>
</feature>
<comment type="caution">
    <text evidence="2">The sequence shown here is derived from an EMBL/GenBank/DDBJ whole genome shotgun (WGS) entry which is preliminary data.</text>
</comment>
<sequence length="153" mass="15751">MNVTDAAYDTVHEYPGGSESLAPRMSKGMSSATLRGKVNPNNDRNLLSLQEADELMAKSGDYRILHALAASHGFVLQRVEAPETGTLICSLLAASAAKGDLAEMVSKAIRDGSISPNEADEIGRGCATVIAAIVQVAQHANASAGASVGSVQA</sequence>
<dbReference type="RefSeq" id="WP_232134637.1">
    <property type="nucleotide sequence ID" value="NZ_JAJQKU010000001.1"/>
</dbReference>
<evidence type="ECO:0000313" key="3">
    <source>
        <dbReference type="Proteomes" id="UP001430360"/>
    </source>
</evidence>
<keyword evidence="3" id="KW-1185">Reference proteome</keyword>